<keyword evidence="1" id="KW-0812">Transmembrane</keyword>
<proteinExistence type="predicted"/>
<dbReference type="STRING" id="1314790.A0A1Y1Z5J5"/>
<dbReference type="InterPro" id="IPR044926">
    <property type="entry name" value="RGS_subdomain_2"/>
</dbReference>
<comment type="caution">
    <text evidence="3">The sequence shown here is derived from an EMBL/GenBank/DDBJ whole genome shotgun (WGS) entry which is preliminary data.</text>
</comment>
<dbReference type="Proteomes" id="UP000193498">
    <property type="component" value="Unassembled WGS sequence"/>
</dbReference>
<evidence type="ECO:0000256" key="1">
    <source>
        <dbReference type="SAM" id="Phobius"/>
    </source>
</evidence>
<evidence type="ECO:0000313" key="3">
    <source>
        <dbReference type="EMBL" id="ORY05247.1"/>
    </source>
</evidence>
<dbReference type="Pfam" id="PF00615">
    <property type="entry name" value="RGS"/>
    <property type="match status" value="1"/>
</dbReference>
<keyword evidence="1" id="KW-0472">Membrane</keyword>
<keyword evidence="1" id="KW-1133">Transmembrane helix</keyword>
<dbReference type="InterPro" id="IPR016137">
    <property type="entry name" value="RGS"/>
</dbReference>
<dbReference type="AlphaFoldDB" id="A0A1Y1Z5J5"/>
<protein>
    <recommendedName>
        <fullName evidence="2">RGS domain-containing protein</fullName>
    </recommendedName>
</protein>
<dbReference type="InParanoid" id="A0A1Y1Z5J5"/>
<dbReference type="SUPFAM" id="SSF48097">
    <property type="entry name" value="Regulator of G-protein signaling, RGS"/>
    <property type="match status" value="1"/>
</dbReference>
<dbReference type="Gene3D" id="1.10.167.10">
    <property type="entry name" value="Regulator of G-protein Signalling 4, domain 2"/>
    <property type="match status" value="1"/>
</dbReference>
<accession>A0A1Y1Z5J5</accession>
<evidence type="ECO:0000259" key="2">
    <source>
        <dbReference type="Pfam" id="PF00615"/>
    </source>
</evidence>
<reference evidence="3 4" key="1">
    <citation type="submission" date="2016-07" db="EMBL/GenBank/DDBJ databases">
        <title>Pervasive Adenine N6-methylation of Active Genes in Fungi.</title>
        <authorList>
            <consortium name="DOE Joint Genome Institute"/>
            <person name="Mondo S.J."/>
            <person name="Dannebaum R.O."/>
            <person name="Kuo R.C."/>
            <person name="Labutti K."/>
            <person name="Haridas S."/>
            <person name="Kuo A."/>
            <person name="Salamov A."/>
            <person name="Ahrendt S.R."/>
            <person name="Lipzen A."/>
            <person name="Sullivan W."/>
            <person name="Andreopoulos W.B."/>
            <person name="Clum A."/>
            <person name="Lindquist E."/>
            <person name="Daum C."/>
            <person name="Ramamoorthy G.K."/>
            <person name="Gryganskyi A."/>
            <person name="Culley D."/>
            <person name="Magnuson J.K."/>
            <person name="James T.Y."/>
            <person name="O'Malley M.A."/>
            <person name="Stajich J.E."/>
            <person name="Spatafora J.W."/>
            <person name="Visel A."/>
            <person name="Grigoriev I.V."/>
        </authorList>
    </citation>
    <scope>NUCLEOTIDE SEQUENCE [LARGE SCALE GENOMIC DNA]</scope>
    <source>
        <strain evidence="3 4">CBS 931.73</strain>
    </source>
</reference>
<feature type="transmembrane region" description="Helical" evidence="1">
    <location>
        <begin position="22"/>
        <end position="47"/>
    </location>
</feature>
<gene>
    <name evidence="3" type="ORF">K493DRAFT_296610</name>
</gene>
<dbReference type="EMBL" id="MCFE01000027">
    <property type="protein sequence ID" value="ORY05247.1"/>
    <property type="molecule type" value="Genomic_DNA"/>
</dbReference>
<organism evidence="3 4">
    <name type="scientific">Basidiobolus meristosporus CBS 931.73</name>
    <dbReference type="NCBI Taxonomy" id="1314790"/>
    <lineage>
        <taxon>Eukaryota</taxon>
        <taxon>Fungi</taxon>
        <taxon>Fungi incertae sedis</taxon>
        <taxon>Zoopagomycota</taxon>
        <taxon>Entomophthoromycotina</taxon>
        <taxon>Basidiobolomycetes</taxon>
        <taxon>Basidiobolales</taxon>
        <taxon>Basidiobolaceae</taxon>
        <taxon>Basidiobolus</taxon>
    </lineage>
</organism>
<dbReference type="InterPro" id="IPR036305">
    <property type="entry name" value="RGS_sf"/>
</dbReference>
<feature type="domain" description="RGS" evidence="2">
    <location>
        <begin position="195"/>
        <end position="253"/>
    </location>
</feature>
<dbReference type="OrthoDB" id="196547at2759"/>
<keyword evidence="4" id="KW-1185">Reference proteome</keyword>
<name>A0A1Y1Z5J5_9FUNG</name>
<evidence type="ECO:0000313" key="4">
    <source>
        <dbReference type="Proteomes" id="UP000193498"/>
    </source>
</evidence>
<sequence length="261" mass="29733">MVALCVGIDFFYRLLIRDSSPYLVLSQVLVALFIHFVSVCIPIFCSFKWTTHSPPSRLDYIQDKEDFCQRLLDWSFFEMFKQTATECLCVENVLFLEAYQDLKKLSLVAITNSESCTYTEHPESESKSGWSINSSQLPSNHALVSPATSNIVTCLSYPHASVKQCITPANISIARTVERLSEDVAVPSGLAPYYQRFYEKFFLPGSLLEVNIPCEIVTSLRDAINNNEYTLTMFDQAKEEVLDSLYYEVYLRFPISINQAT</sequence>